<dbReference type="PANTHER" id="PTHR31881:SF6">
    <property type="entry name" value="OS09G0494600 PROTEIN"/>
    <property type="match status" value="1"/>
</dbReference>
<evidence type="ECO:0000313" key="3">
    <source>
        <dbReference type="Proteomes" id="UP000521868"/>
    </source>
</evidence>
<dbReference type="Pfam" id="PF04654">
    <property type="entry name" value="DUF599"/>
    <property type="match status" value="1"/>
</dbReference>
<protein>
    <submittedName>
        <fullName evidence="2">DUF599 domain-containing protein</fullName>
    </submittedName>
</protein>
<keyword evidence="1" id="KW-1133">Transmembrane helix</keyword>
<dbReference type="RefSeq" id="WP_168105996.1">
    <property type="nucleotide sequence ID" value="NZ_VTOX01000001.1"/>
</dbReference>
<comment type="caution">
    <text evidence="2">The sequence shown here is derived from an EMBL/GenBank/DDBJ whole genome shotgun (WGS) entry which is preliminary data.</text>
</comment>
<feature type="transmembrane region" description="Helical" evidence="1">
    <location>
        <begin position="174"/>
        <end position="205"/>
    </location>
</feature>
<proteinExistence type="predicted"/>
<dbReference type="AlphaFoldDB" id="A0A7X6DD59"/>
<sequence>MADALGWWLAAITVAVLLAYQVLLAAAGRRRPQRLARAAHATLREQWFVAVSAQKGSEVLGVQTLRNSLMSATMTASTSVLALMGTVTLAAPSLDATFRGTGLPQFTPRLAMELVLIALLFASLVASVMAVRYYHHAGFIVGMPVESQARREWSEAGVAYLGKAGRLYGWSLRYLLLVVPVVAFILHPVTGPVAAVLVAGVLYGFDRFSPAAIR</sequence>
<name>A0A7X6DD59_9BURK</name>
<evidence type="ECO:0000313" key="2">
    <source>
        <dbReference type="EMBL" id="NKE64957.1"/>
    </source>
</evidence>
<feature type="transmembrane region" description="Helical" evidence="1">
    <location>
        <begin position="6"/>
        <end position="27"/>
    </location>
</feature>
<accession>A0A7X6DD59</accession>
<reference evidence="2 3" key="1">
    <citation type="journal article" date="2020" name="Nature">
        <title>Bacterial chemolithoautotrophy via manganese oxidation.</title>
        <authorList>
            <person name="Yu H."/>
            <person name="Leadbetter J.R."/>
        </authorList>
    </citation>
    <scope>NUCLEOTIDE SEQUENCE [LARGE SCALE GENOMIC DNA]</scope>
    <source>
        <strain evidence="2 3">RBP-1</strain>
    </source>
</reference>
<feature type="transmembrane region" description="Helical" evidence="1">
    <location>
        <begin position="74"/>
        <end position="94"/>
    </location>
</feature>
<keyword evidence="3" id="KW-1185">Reference proteome</keyword>
<dbReference type="EMBL" id="VTOX01000001">
    <property type="protein sequence ID" value="NKE64957.1"/>
    <property type="molecule type" value="Genomic_DNA"/>
</dbReference>
<feature type="transmembrane region" description="Helical" evidence="1">
    <location>
        <begin position="114"/>
        <end position="134"/>
    </location>
</feature>
<gene>
    <name evidence="2" type="ORF">RAMLITH_03925</name>
</gene>
<evidence type="ECO:0000256" key="1">
    <source>
        <dbReference type="SAM" id="Phobius"/>
    </source>
</evidence>
<keyword evidence="1" id="KW-0812">Transmembrane</keyword>
<dbReference type="InterPro" id="IPR006747">
    <property type="entry name" value="DUF599"/>
</dbReference>
<dbReference type="PANTHER" id="PTHR31881">
    <property type="match status" value="1"/>
</dbReference>
<keyword evidence="1" id="KW-0472">Membrane</keyword>
<dbReference type="Proteomes" id="UP000521868">
    <property type="component" value="Unassembled WGS sequence"/>
</dbReference>
<organism evidence="2 3">
    <name type="scientific">Ramlibacter lithotrophicus</name>
    <dbReference type="NCBI Taxonomy" id="2606681"/>
    <lineage>
        <taxon>Bacteria</taxon>
        <taxon>Pseudomonadati</taxon>
        <taxon>Pseudomonadota</taxon>
        <taxon>Betaproteobacteria</taxon>
        <taxon>Burkholderiales</taxon>
        <taxon>Comamonadaceae</taxon>
        <taxon>Ramlibacter</taxon>
    </lineage>
</organism>